<dbReference type="EMBL" id="PP841134">
    <property type="protein sequence ID" value="XCN27521.1"/>
    <property type="molecule type" value="Genomic_DNA"/>
</dbReference>
<gene>
    <name evidence="2" type="ORF">MNNFUTWQ_CDS0051</name>
</gene>
<proteinExistence type="predicted"/>
<keyword evidence="1" id="KW-1133">Transmembrane helix</keyword>
<keyword evidence="1" id="KW-0812">Transmembrane</keyword>
<name>A0AAU8KYW9_9VIRU</name>
<evidence type="ECO:0000313" key="2">
    <source>
        <dbReference type="EMBL" id="XCN27521.1"/>
    </source>
</evidence>
<evidence type="ECO:0000256" key="1">
    <source>
        <dbReference type="SAM" id="Phobius"/>
    </source>
</evidence>
<keyword evidence="1" id="KW-0472">Membrane</keyword>
<protein>
    <submittedName>
        <fullName evidence="2">Uncharacterized protein</fullName>
    </submittedName>
</protein>
<organism evidence="2">
    <name type="scientific">Acinetobacter phage vB_Ab_02_KEN_02</name>
    <dbReference type="NCBI Taxonomy" id="3143017"/>
    <lineage>
        <taxon>Viruses</taxon>
    </lineage>
</organism>
<reference evidence="2" key="1">
    <citation type="submission" date="2024-05" db="EMBL/GenBank/DDBJ databases">
        <title>Complete Genome Sequences of 14 Acinetobacter baumannii phages isolated in Kenya.</title>
        <authorList>
            <person name="Mwai F."/>
            <person name="Kigen C."/>
            <person name="Makobe C."/>
            <person name="Georges M."/>
            <person name="Mutai I."/>
            <person name="Odoyo E."/>
            <person name="Gachoya M."/>
            <person name="Musila L."/>
        </authorList>
    </citation>
    <scope>NUCLEOTIDE SEQUENCE</scope>
</reference>
<sequence>MNLRNFLYPYLTPRCGFFLHKILALIINIIYY</sequence>
<feature type="transmembrane region" description="Helical" evidence="1">
    <location>
        <begin position="6"/>
        <end position="31"/>
    </location>
</feature>
<accession>A0AAU8KYW9</accession>